<keyword evidence="2" id="KW-0732">Signal</keyword>
<evidence type="ECO:0008006" key="5">
    <source>
        <dbReference type="Google" id="ProtNLM"/>
    </source>
</evidence>
<dbReference type="PROSITE" id="PS51257">
    <property type="entry name" value="PROKAR_LIPOPROTEIN"/>
    <property type="match status" value="1"/>
</dbReference>
<dbReference type="AlphaFoldDB" id="A0A2N9WT63"/>
<sequence>MPLSNYRHFSLALIAILTISACSTMPSSGAPVTVTSTKSAADTTQTADQLSQIQTQLASLQTQIDGLQNQMNDIRQQQTTLSRYINVRIPASEVSATSDSAANDNTSEARRLYNAGLYAQSIRLLKNADSGGNGSASAQERMWLLLQSHARLNNCESVINIGKRFTNLFPQNSHSPNALYQVAQCQAHLQQQDIARTTYQRIISSYPNSSAASRARHLLKK</sequence>
<reference evidence="3 4" key="1">
    <citation type="journal article" date="2017" name="MBio">
        <title>Type VI secretion-mediated competition in the bee gut microbiome.</title>
        <authorList>
            <person name="Steele M.I."/>
            <person name="Kwong W.K."/>
            <person name="Powell J.E."/>
            <person name="Whiteley M."/>
            <person name="Moran N.A."/>
        </authorList>
    </citation>
    <scope>NUCLEOTIDE SEQUENCE [LARGE SCALE GENOMIC DNA]</scope>
    <source>
        <strain evidence="3 4">App2-2</strain>
    </source>
</reference>
<dbReference type="RefSeq" id="WP_100113758.1">
    <property type="nucleotide sequence ID" value="NZ_MDVB01000084.1"/>
</dbReference>
<dbReference type="Proteomes" id="UP000231293">
    <property type="component" value="Unassembled WGS sequence"/>
</dbReference>
<dbReference type="Gene3D" id="1.25.40.10">
    <property type="entry name" value="Tetratricopeptide repeat domain"/>
    <property type="match status" value="1"/>
</dbReference>
<evidence type="ECO:0000256" key="1">
    <source>
        <dbReference type="SAM" id="Coils"/>
    </source>
</evidence>
<feature type="signal peptide" evidence="2">
    <location>
        <begin position="1"/>
        <end position="30"/>
    </location>
</feature>
<dbReference type="Pfam" id="PF13174">
    <property type="entry name" value="TPR_6"/>
    <property type="match status" value="1"/>
</dbReference>
<feature type="coiled-coil region" evidence="1">
    <location>
        <begin position="50"/>
        <end position="77"/>
    </location>
</feature>
<evidence type="ECO:0000256" key="2">
    <source>
        <dbReference type="SAM" id="SignalP"/>
    </source>
</evidence>
<evidence type="ECO:0000313" key="4">
    <source>
        <dbReference type="Proteomes" id="UP000231293"/>
    </source>
</evidence>
<comment type="caution">
    <text evidence="3">The sequence shown here is derived from an EMBL/GenBank/DDBJ whole genome shotgun (WGS) entry which is preliminary data.</text>
</comment>
<name>A0A2N9WT63_9NEIS</name>
<feature type="chain" id="PRO_5014796244" description="Outer membrane lipoprotein BamD-like domain-containing protein" evidence="2">
    <location>
        <begin position="31"/>
        <end position="221"/>
    </location>
</feature>
<gene>
    <name evidence="3" type="ORF">BGI32_07265</name>
</gene>
<protein>
    <recommendedName>
        <fullName evidence="5">Outer membrane lipoprotein BamD-like domain-containing protein</fullName>
    </recommendedName>
</protein>
<dbReference type="InterPro" id="IPR019734">
    <property type="entry name" value="TPR_rpt"/>
</dbReference>
<dbReference type="EMBL" id="MDVB01000084">
    <property type="protein sequence ID" value="PIT14523.1"/>
    <property type="molecule type" value="Genomic_DNA"/>
</dbReference>
<evidence type="ECO:0000313" key="3">
    <source>
        <dbReference type="EMBL" id="PIT14523.1"/>
    </source>
</evidence>
<keyword evidence="1" id="KW-0175">Coiled coil</keyword>
<dbReference type="InterPro" id="IPR011990">
    <property type="entry name" value="TPR-like_helical_dom_sf"/>
</dbReference>
<organism evidence="3 4">
    <name type="scientific">Snodgrassella alvi</name>
    <dbReference type="NCBI Taxonomy" id="1196083"/>
    <lineage>
        <taxon>Bacteria</taxon>
        <taxon>Pseudomonadati</taxon>
        <taxon>Pseudomonadota</taxon>
        <taxon>Betaproteobacteria</taxon>
        <taxon>Neisseriales</taxon>
        <taxon>Neisseriaceae</taxon>
        <taxon>Snodgrassella</taxon>
    </lineage>
</organism>
<accession>A0A2N9WT63</accession>
<proteinExistence type="predicted"/>
<dbReference type="SUPFAM" id="SSF48452">
    <property type="entry name" value="TPR-like"/>
    <property type="match status" value="1"/>
</dbReference>